<feature type="coiled-coil region" evidence="12">
    <location>
        <begin position="244"/>
        <end position="384"/>
    </location>
</feature>
<keyword evidence="10" id="KW-0131">Cell cycle</keyword>
<evidence type="ECO:0000313" key="14">
    <source>
        <dbReference type="Proteomes" id="UP000492821"/>
    </source>
</evidence>
<dbReference type="Gene3D" id="3.30.70.1620">
    <property type="match status" value="1"/>
</dbReference>
<keyword evidence="7 12" id="KW-0175">Coiled coil</keyword>
<organism evidence="14 15">
    <name type="scientific">Panagrellus redivivus</name>
    <name type="common">Microworm</name>
    <dbReference type="NCBI Taxonomy" id="6233"/>
    <lineage>
        <taxon>Eukaryota</taxon>
        <taxon>Metazoa</taxon>
        <taxon>Ecdysozoa</taxon>
        <taxon>Nematoda</taxon>
        <taxon>Chromadorea</taxon>
        <taxon>Rhabditida</taxon>
        <taxon>Tylenchina</taxon>
        <taxon>Panagrolaimomorpha</taxon>
        <taxon>Panagrolaimoidea</taxon>
        <taxon>Panagrolaimidae</taxon>
        <taxon>Panagrellus</taxon>
    </lineage>
</organism>
<feature type="domain" description="SMC hinge" evidence="13">
    <location>
        <begin position="522"/>
        <end position="641"/>
    </location>
</feature>
<evidence type="ECO:0000256" key="2">
    <source>
        <dbReference type="ARBA" id="ARBA00005231"/>
    </source>
</evidence>
<evidence type="ECO:0000256" key="6">
    <source>
        <dbReference type="ARBA" id="ARBA00022840"/>
    </source>
</evidence>
<dbReference type="InterPro" id="IPR027417">
    <property type="entry name" value="P-loop_NTPase"/>
</dbReference>
<proteinExistence type="inferred from homology"/>
<dbReference type="AlphaFoldDB" id="A0A7E4ZVI2"/>
<evidence type="ECO:0000256" key="12">
    <source>
        <dbReference type="SAM" id="Coils"/>
    </source>
</evidence>
<dbReference type="InterPro" id="IPR024704">
    <property type="entry name" value="SMC"/>
</dbReference>
<dbReference type="InterPro" id="IPR010935">
    <property type="entry name" value="SMC_hinge"/>
</dbReference>
<dbReference type="GO" id="GO:0051301">
    <property type="term" value="P:cell division"/>
    <property type="evidence" value="ECO:0007669"/>
    <property type="project" value="UniProtKB-KW"/>
</dbReference>
<evidence type="ECO:0000313" key="15">
    <source>
        <dbReference type="WBParaSite" id="Pan_g19769.t1"/>
    </source>
</evidence>
<sequence>MRLKKLEIEGFKSYAQRVTITDFDKSFNAITGYNGTGKSNVLDAICFVLGISDIKTVRAAHLSDLIYKHGQAGICKASVTATFDNSEGLCIKEYKGKDVVIRRQVVLNGRNIYTVNGNNVPQTRVQDMLRGVSMNVNNPHFLIMQGRIGKVLSMSPSEIVAMVEEAVGVRMYEAKKNNCLRTIEKKQIKLNEITTILEEKVEPMIARLTAEREGFLRYERVNAEYSKLEKKITVYSYIQTEKSINIYLEQAAEKEQQVATLNADMDECREQVETLSKEVTELKRSKETALGSEKAAVDKELKALRTTKMEAESAVDEAQREVKTEQDSEKGMLASLKKQEKDLDNLKTRLADADQKIGDEVAAMEAAQADLEKAQKQQSAVQRNMVTDENGEEILVNDLLMNYTSKCTTLETEHTKCTQRIAQIDTRLGTLRKEIAAKKSINSDGLLADKQRQTERIAQLKAAIGNLDFDTTREAQLNKQAQSLNVEINRRKSEVHDFLNRRENAFLRFDHNARPNVDYDPRDLYGPLYGLFKVKDKKFYRAVEIAVGGALNNIVVRTNQIAQNFINKKWALERRTYIPLNDVKGNWVTEQRLAEVRKVCHGEVYPLQDIIEFAPELEHAMKYVFGSRLICEDRVDATKIAYTCKIKAITLIGEEINPGGLASGGGNYRGESRFEGISRMNALQAEITELEAKMNQVRTEMKALQTKSSEHSRLTEDLSIAENALKMVESQLKQSVAHMLQAELEKLEEERREKAEMKEKLAAEIPDLKKKITELEKNMKNQAAYMDAQLKEAKELEKSARARLKKYDATAKKEQLDKMKEDITLMEDAITQYKEDIEGKRAQIAEMKAKIEGLKAELEVASQAVADKEKVLDECQSKLDAQDSEIRDKNTEIATIKKQILELETQRDTVAKGVEEDRNQSKACKARVQQLEKQLPYLRQDKNLFNTPNSDYDFSNFNYEEATAKKAELEEEKKTLGQNINKEAGRLLDENEGTANDLRRKWQQIQDDKAQLLKTIENLDKRKRVEMKEAYVMVNEKFGAIFSTLLPGAQAKLEPAPGATIDNLDKGLVFKVGFNNLWKEQLSELSGGQRSLVALSLILSLLHYKPAPLYILDEVDAALDVSHTANIGVLIKKHFSNAQFIVVSLKPGMFNNANAIYRTKLLDGVSTISRVQSDTADEA</sequence>
<evidence type="ECO:0000256" key="5">
    <source>
        <dbReference type="ARBA" id="ARBA00022776"/>
    </source>
</evidence>
<dbReference type="CDD" id="cd03273">
    <property type="entry name" value="ABC_SMC2_euk"/>
    <property type="match status" value="1"/>
</dbReference>
<dbReference type="GO" id="GO:0032991">
    <property type="term" value="C:protein-containing complex"/>
    <property type="evidence" value="ECO:0007669"/>
    <property type="project" value="UniProtKB-ARBA"/>
</dbReference>
<comment type="subcellular location">
    <subcellularLocation>
        <location evidence="1 11">Nucleus</location>
    </subcellularLocation>
</comment>
<dbReference type="PIRSF" id="PIRSF005719">
    <property type="entry name" value="SMC"/>
    <property type="match status" value="1"/>
</dbReference>
<evidence type="ECO:0000259" key="13">
    <source>
        <dbReference type="SMART" id="SM00968"/>
    </source>
</evidence>
<dbReference type="InterPro" id="IPR036277">
    <property type="entry name" value="SMC_hinge_sf"/>
</dbReference>
<evidence type="ECO:0000256" key="9">
    <source>
        <dbReference type="ARBA" id="ARBA00023242"/>
    </source>
</evidence>
<keyword evidence="14" id="KW-1185">Reference proteome</keyword>
<dbReference type="GO" id="GO:0016887">
    <property type="term" value="F:ATP hydrolysis activity"/>
    <property type="evidence" value="ECO:0007669"/>
    <property type="project" value="InterPro"/>
</dbReference>
<dbReference type="SMART" id="SM00968">
    <property type="entry name" value="SMC_hinge"/>
    <property type="match status" value="1"/>
</dbReference>
<dbReference type="Pfam" id="PF06470">
    <property type="entry name" value="SMC_hinge"/>
    <property type="match status" value="1"/>
</dbReference>
<keyword evidence="8" id="KW-0226">DNA condensation</keyword>
<evidence type="ECO:0000256" key="4">
    <source>
        <dbReference type="ARBA" id="ARBA00022741"/>
    </source>
</evidence>
<feature type="coiled-coil region" evidence="12">
    <location>
        <begin position="680"/>
        <end position="1029"/>
    </location>
</feature>
<protein>
    <recommendedName>
        <fullName evidence="11">Structural maintenance of chromosomes protein</fullName>
    </recommendedName>
</protein>
<reference evidence="15" key="2">
    <citation type="submission" date="2020-10" db="UniProtKB">
        <authorList>
            <consortium name="WormBaseParasite"/>
        </authorList>
    </citation>
    <scope>IDENTIFICATION</scope>
</reference>
<name>A0A7E4ZVI2_PANRE</name>
<evidence type="ECO:0000256" key="8">
    <source>
        <dbReference type="ARBA" id="ARBA00023067"/>
    </source>
</evidence>
<keyword evidence="5" id="KW-0498">Mitosis</keyword>
<dbReference type="InterPro" id="IPR003395">
    <property type="entry name" value="RecF/RecN/SMC_N"/>
</dbReference>
<dbReference type="Pfam" id="PF02463">
    <property type="entry name" value="SMC_N"/>
    <property type="match status" value="1"/>
</dbReference>
<comment type="similarity">
    <text evidence="2">Belongs to the SMC family. SMC2 subfamily.</text>
</comment>
<dbReference type="GO" id="GO:0005524">
    <property type="term" value="F:ATP binding"/>
    <property type="evidence" value="ECO:0007669"/>
    <property type="project" value="UniProtKB-KW"/>
</dbReference>
<dbReference type="Proteomes" id="UP000492821">
    <property type="component" value="Unassembled WGS sequence"/>
</dbReference>
<keyword evidence="4" id="KW-0547">Nucleotide-binding</keyword>
<dbReference type="InterPro" id="IPR027120">
    <property type="entry name" value="Smc2_ABC"/>
</dbReference>
<dbReference type="SUPFAM" id="SSF52540">
    <property type="entry name" value="P-loop containing nucleoside triphosphate hydrolases"/>
    <property type="match status" value="1"/>
</dbReference>
<dbReference type="SUPFAM" id="SSF75553">
    <property type="entry name" value="Smc hinge domain"/>
    <property type="match status" value="1"/>
</dbReference>
<dbReference type="Gene3D" id="3.40.50.300">
    <property type="entry name" value="P-loop containing nucleotide triphosphate hydrolases"/>
    <property type="match status" value="2"/>
</dbReference>
<dbReference type="Gene3D" id="1.20.1060.20">
    <property type="match status" value="1"/>
</dbReference>
<keyword evidence="3" id="KW-0132">Cell division</keyword>
<evidence type="ECO:0000256" key="11">
    <source>
        <dbReference type="PIRNR" id="PIRNR005719"/>
    </source>
</evidence>
<evidence type="ECO:0000256" key="1">
    <source>
        <dbReference type="ARBA" id="ARBA00004123"/>
    </source>
</evidence>
<evidence type="ECO:0000256" key="7">
    <source>
        <dbReference type="ARBA" id="ARBA00023054"/>
    </source>
</evidence>
<dbReference type="GO" id="GO:0005694">
    <property type="term" value="C:chromosome"/>
    <property type="evidence" value="ECO:0007669"/>
    <property type="project" value="InterPro"/>
</dbReference>
<evidence type="ECO:0000256" key="3">
    <source>
        <dbReference type="ARBA" id="ARBA00022618"/>
    </source>
</evidence>
<dbReference type="Gene3D" id="1.10.287.1490">
    <property type="match status" value="1"/>
</dbReference>
<keyword evidence="9 11" id="KW-0539">Nucleus</keyword>
<reference evidence="14" key="1">
    <citation type="journal article" date="2013" name="Genetics">
        <title>The draft genome and transcriptome of Panagrellus redivivus are shaped by the harsh demands of a free-living lifestyle.</title>
        <authorList>
            <person name="Srinivasan J."/>
            <person name="Dillman A.R."/>
            <person name="Macchietto M.G."/>
            <person name="Heikkinen L."/>
            <person name="Lakso M."/>
            <person name="Fracchia K.M."/>
            <person name="Antoshechkin I."/>
            <person name="Mortazavi A."/>
            <person name="Wong G."/>
            <person name="Sternberg P.W."/>
        </authorList>
    </citation>
    <scope>NUCLEOTIDE SEQUENCE [LARGE SCALE GENOMIC DNA]</scope>
    <source>
        <strain evidence="14">MT8872</strain>
    </source>
</reference>
<dbReference type="PANTHER" id="PTHR43977">
    <property type="entry name" value="STRUCTURAL MAINTENANCE OF CHROMOSOMES PROTEIN 3"/>
    <property type="match status" value="1"/>
</dbReference>
<accession>A0A7E4ZVI2</accession>
<evidence type="ECO:0000256" key="10">
    <source>
        <dbReference type="ARBA" id="ARBA00023306"/>
    </source>
</evidence>
<dbReference type="GO" id="GO:0030261">
    <property type="term" value="P:chromosome condensation"/>
    <property type="evidence" value="ECO:0007669"/>
    <property type="project" value="UniProtKB-KW"/>
</dbReference>
<dbReference type="WBParaSite" id="Pan_g19769.t1">
    <property type="protein sequence ID" value="Pan_g19769.t1"/>
    <property type="gene ID" value="Pan_g19769"/>
</dbReference>
<keyword evidence="6" id="KW-0067">ATP-binding</keyword>
<dbReference type="GO" id="GO:0005634">
    <property type="term" value="C:nucleus"/>
    <property type="evidence" value="ECO:0007669"/>
    <property type="project" value="UniProtKB-SubCell"/>
</dbReference>